<reference evidence="1" key="2">
    <citation type="submission" date="2018-07" db="EMBL/GenBank/DDBJ databases">
        <authorList>
            <consortium name="NCBI Pathogen Detection Project"/>
        </authorList>
    </citation>
    <scope>NUCLEOTIDE SEQUENCE</scope>
    <source>
        <strain evidence="1">ID147255</strain>
    </source>
</reference>
<reference evidence="1" key="1">
    <citation type="journal article" date="2018" name="Genome Biol.">
        <title>SKESA: strategic k-mer extension for scrupulous assemblies.</title>
        <authorList>
            <person name="Souvorov A."/>
            <person name="Agarwala R."/>
            <person name="Lipman D.J."/>
        </authorList>
    </citation>
    <scope>NUCLEOTIDE SEQUENCE</scope>
    <source>
        <strain evidence="1">ID147255</strain>
    </source>
</reference>
<comment type="caution">
    <text evidence="1">The sequence shown here is derived from an EMBL/GenBank/DDBJ whole genome shotgun (WGS) entry which is preliminary data.</text>
</comment>
<sequence>MEITQSLSDFGFKIGNDGKLIRLDGSRIKIYAAEKEWLHRLKASECLPRGKFFRNKKPGKPLVCIDEFHMMWQK</sequence>
<dbReference type="EMBL" id="DAASHT010000018">
    <property type="protein sequence ID" value="HAE5578732.1"/>
    <property type="molecule type" value="Genomic_DNA"/>
</dbReference>
<dbReference type="AlphaFoldDB" id="A0A733CHM9"/>
<evidence type="ECO:0000313" key="1">
    <source>
        <dbReference type="EMBL" id="HAE5578732.1"/>
    </source>
</evidence>
<proteinExistence type="predicted"/>
<accession>A0A733CHM9</accession>
<name>A0A733CHM9_SALET</name>
<organism evidence="1">
    <name type="scientific">Salmonella enterica subsp. enterica serovar Heidelberg</name>
    <dbReference type="NCBI Taxonomy" id="611"/>
    <lineage>
        <taxon>Bacteria</taxon>
        <taxon>Pseudomonadati</taxon>
        <taxon>Pseudomonadota</taxon>
        <taxon>Gammaproteobacteria</taxon>
        <taxon>Enterobacterales</taxon>
        <taxon>Enterobacteriaceae</taxon>
        <taxon>Salmonella</taxon>
    </lineage>
</organism>
<protein>
    <submittedName>
        <fullName evidence="1">Uncharacterized protein</fullName>
    </submittedName>
</protein>
<gene>
    <name evidence="1" type="ORF">G4J74_004651</name>
</gene>